<feature type="active site" description="Proton donor" evidence="4">
    <location>
        <position position="48"/>
    </location>
</feature>
<evidence type="ECO:0000256" key="6">
    <source>
        <dbReference type="PIRSR" id="PIRSR000097-3"/>
    </source>
</evidence>
<evidence type="ECO:0000256" key="4">
    <source>
        <dbReference type="PIRSR" id="PIRSR000097-1"/>
    </source>
</evidence>
<dbReference type="InterPro" id="IPR023210">
    <property type="entry name" value="NADP_OxRdtase_dom"/>
</dbReference>
<keyword evidence="3" id="KW-0560">Oxidoreductase</keyword>
<comment type="caution">
    <text evidence="8">The sequence shown here is derived from an EMBL/GenBank/DDBJ whole genome shotgun (WGS) entry which is preliminary data.</text>
</comment>
<name>A0AA38HHM1_9TREE</name>
<dbReference type="InterPro" id="IPR036812">
    <property type="entry name" value="NAD(P)_OxRdtase_dom_sf"/>
</dbReference>
<evidence type="ECO:0000256" key="1">
    <source>
        <dbReference type="ARBA" id="ARBA00007905"/>
    </source>
</evidence>
<feature type="binding site" evidence="5">
    <location>
        <position position="110"/>
    </location>
    <ligand>
        <name>substrate</name>
    </ligand>
</feature>
<feature type="site" description="Lowers pKa of active site Tyr" evidence="6">
    <location>
        <position position="73"/>
    </location>
</feature>
<sequence length="304" mass="33361">MVRTVKLNDGTSVPAMGWGNMGGKEKALNSGAVALRAGIKHIDSAQIYRTEAEVMGAINAAGMKREDVYITTKVFNMPNTPKLHSQQDLRTSVKRSLSELGCIPNLLLVHNPHIPAEGQLAEFWGWLEELVEDGTLKGCSLGVSNFRPVDLEEVMRVAKIKPVVNQIEYHPYVMTHVAPLIALHKQHNIITQAYASLAPTTRHPTGGPLKPILERIAAELTKESGVEVDSSGVLLLWIMTRGGVCITSSSSEERIKKMAALEKVRDLNEAEMGEIDAAGGKVHFRQWDEHLTTDFPSPDLPSDF</sequence>
<evidence type="ECO:0000313" key="9">
    <source>
        <dbReference type="Proteomes" id="UP001164286"/>
    </source>
</evidence>
<dbReference type="Pfam" id="PF00248">
    <property type="entry name" value="Aldo_ket_red"/>
    <property type="match status" value="1"/>
</dbReference>
<dbReference type="Proteomes" id="UP001164286">
    <property type="component" value="Unassembled WGS sequence"/>
</dbReference>
<dbReference type="GeneID" id="77728306"/>
<comment type="similarity">
    <text evidence="1">Belongs to the aldo/keto reductase family.</text>
</comment>
<dbReference type="GO" id="GO:0016616">
    <property type="term" value="F:oxidoreductase activity, acting on the CH-OH group of donors, NAD or NADP as acceptor"/>
    <property type="evidence" value="ECO:0007669"/>
    <property type="project" value="UniProtKB-ARBA"/>
</dbReference>
<dbReference type="AlphaFoldDB" id="A0AA38HHM1"/>
<feature type="domain" description="NADP-dependent oxidoreductase" evidence="7">
    <location>
        <begin position="24"/>
        <end position="278"/>
    </location>
</feature>
<evidence type="ECO:0000256" key="5">
    <source>
        <dbReference type="PIRSR" id="PIRSR000097-2"/>
    </source>
</evidence>
<reference evidence="8" key="1">
    <citation type="journal article" date="2022" name="G3 (Bethesda)">
        <title>High quality genome of the basidiomycete yeast Dioszegia hungarica PDD-24b-2 isolated from cloud water.</title>
        <authorList>
            <person name="Jarrige D."/>
            <person name="Haridas S."/>
            <person name="Bleykasten-Grosshans C."/>
            <person name="Joly M."/>
            <person name="Nadalig T."/>
            <person name="Sancelme M."/>
            <person name="Vuilleumier S."/>
            <person name="Grigoriev I.V."/>
            <person name="Amato P."/>
            <person name="Bringel F."/>
        </authorList>
    </citation>
    <scope>NUCLEOTIDE SEQUENCE</scope>
    <source>
        <strain evidence="8">PDD-24b-2</strain>
    </source>
</reference>
<accession>A0AA38HHM1</accession>
<dbReference type="EMBL" id="JAKWFO010000001">
    <property type="protein sequence ID" value="KAI9639911.1"/>
    <property type="molecule type" value="Genomic_DNA"/>
</dbReference>
<keyword evidence="2" id="KW-0521">NADP</keyword>
<dbReference type="InterPro" id="IPR020471">
    <property type="entry name" value="AKR"/>
</dbReference>
<evidence type="ECO:0000256" key="2">
    <source>
        <dbReference type="ARBA" id="ARBA00022857"/>
    </source>
</evidence>
<dbReference type="Gene3D" id="3.20.20.100">
    <property type="entry name" value="NADP-dependent oxidoreductase domain"/>
    <property type="match status" value="1"/>
</dbReference>
<dbReference type="RefSeq" id="XP_052949688.1">
    <property type="nucleotide sequence ID" value="XM_053089101.1"/>
</dbReference>
<organism evidence="8 9">
    <name type="scientific">Dioszegia hungarica</name>
    <dbReference type="NCBI Taxonomy" id="4972"/>
    <lineage>
        <taxon>Eukaryota</taxon>
        <taxon>Fungi</taxon>
        <taxon>Dikarya</taxon>
        <taxon>Basidiomycota</taxon>
        <taxon>Agaricomycotina</taxon>
        <taxon>Tremellomycetes</taxon>
        <taxon>Tremellales</taxon>
        <taxon>Bulleribasidiaceae</taxon>
        <taxon>Dioszegia</taxon>
    </lineage>
</organism>
<dbReference type="PIRSF" id="PIRSF000097">
    <property type="entry name" value="AKR"/>
    <property type="match status" value="1"/>
</dbReference>
<evidence type="ECO:0000259" key="7">
    <source>
        <dbReference type="Pfam" id="PF00248"/>
    </source>
</evidence>
<evidence type="ECO:0000313" key="8">
    <source>
        <dbReference type="EMBL" id="KAI9639911.1"/>
    </source>
</evidence>
<gene>
    <name evidence="8" type="ORF">MKK02DRAFT_35173</name>
</gene>
<dbReference type="SUPFAM" id="SSF51430">
    <property type="entry name" value="NAD(P)-linked oxidoreductase"/>
    <property type="match status" value="1"/>
</dbReference>
<protein>
    <submittedName>
        <fullName evidence="8">NADP-dependent oxidoreductase domain-containing protein</fullName>
    </submittedName>
</protein>
<evidence type="ECO:0000256" key="3">
    <source>
        <dbReference type="ARBA" id="ARBA00023002"/>
    </source>
</evidence>
<dbReference type="PANTHER" id="PTHR43827:SF3">
    <property type="entry name" value="NADP-DEPENDENT OXIDOREDUCTASE DOMAIN-CONTAINING PROTEIN"/>
    <property type="match status" value="1"/>
</dbReference>
<proteinExistence type="inferred from homology"/>
<keyword evidence="9" id="KW-1185">Reference proteome</keyword>
<dbReference type="PRINTS" id="PR00069">
    <property type="entry name" value="ALDKETRDTASE"/>
</dbReference>
<dbReference type="PANTHER" id="PTHR43827">
    <property type="entry name" value="2,5-DIKETO-D-GLUCONIC ACID REDUCTASE"/>
    <property type="match status" value="1"/>
</dbReference>